<evidence type="ECO:0000313" key="1">
    <source>
        <dbReference type="EMBL" id="MTI24948.1"/>
    </source>
</evidence>
<sequence>MNPEPYLLFKERCVDELHNLQEEFKKVYDIDSHTNWEYDHGLGIFTIKYPDREYYFEYVGVGSYSNKTRTWKWSWDNEYTPDDVKKGMLKIPEFGKVRGYDELTTGLFDGDGE</sequence>
<dbReference type="InterPro" id="IPR049249">
    <property type="entry name" value="DUF6882"/>
</dbReference>
<keyword evidence="2" id="KW-1185">Reference proteome</keyword>
<feature type="non-terminal residue" evidence="1">
    <location>
        <position position="113"/>
    </location>
</feature>
<dbReference type="Pfam" id="PF21813">
    <property type="entry name" value="DUF6882"/>
    <property type="match status" value="1"/>
</dbReference>
<dbReference type="EMBL" id="SMLW01000469">
    <property type="protein sequence ID" value="MTI24948.1"/>
    <property type="molecule type" value="Genomic_DNA"/>
</dbReference>
<protein>
    <submittedName>
        <fullName evidence="1">Uncharacterized protein</fullName>
    </submittedName>
</protein>
<dbReference type="RefSeq" id="WP_221417962.1">
    <property type="nucleotide sequence ID" value="NZ_SMLW01000469.1"/>
</dbReference>
<name>A0ABW9RNN6_9BACT</name>
<accession>A0ABW9RNN6</accession>
<organism evidence="1 2">
    <name type="scientific">Fulvivirga kasyanovii</name>
    <dbReference type="NCBI Taxonomy" id="396812"/>
    <lineage>
        <taxon>Bacteria</taxon>
        <taxon>Pseudomonadati</taxon>
        <taxon>Bacteroidota</taxon>
        <taxon>Cytophagia</taxon>
        <taxon>Cytophagales</taxon>
        <taxon>Fulvivirgaceae</taxon>
        <taxon>Fulvivirga</taxon>
    </lineage>
</organism>
<comment type="caution">
    <text evidence="1">The sequence shown here is derived from an EMBL/GenBank/DDBJ whole genome shotgun (WGS) entry which is preliminary data.</text>
</comment>
<reference evidence="1 2" key="1">
    <citation type="submission" date="2019-02" db="EMBL/GenBank/DDBJ databases">
        <authorList>
            <person name="Goldberg S.R."/>
            <person name="Haltli B.A."/>
            <person name="Correa H."/>
            <person name="Russell K.G."/>
        </authorList>
    </citation>
    <scope>NUCLEOTIDE SEQUENCE [LARGE SCALE GENOMIC DNA]</scope>
    <source>
        <strain evidence="1 2">JCM 16186</strain>
    </source>
</reference>
<proteinExistence type="predicted"/>
<dbReference type="Proteomes" id="UP000798808">
    <property type="component" value="Unassembled WGS sequence"/>
</dbReference>
<gene>
    <name evidence="1" type="ORF">E1163_08350</name>
</gene>
<evidence type="ECO:0000313" key="2">
    <source>
        <dbReference type="Proteomes" id="UP000798808"/>
    </source>
</evidence>